<dbReference type="Proteomes" id="UP000706891">
    <property type="component" value="Unassembled WGS sequence"/>
</dbReference>
<reference evidence="1" key="1">
    <citation type="submission" date="2020-08" db="EMBL/GenBank/DDBJ databases">
        <authorList>
            <person name="Cejkova D."/>
            <person name="Kubasova T."/>
            <person name="Jahodarova E."/>
            <person name="Rychlik I."/>
        </authorList>
    </citation>
    <scope>NUCLEOTIDE SEQUENCE</scope>
    <source>
        <strain evidence="1">An824</strain>
    </source>
</reference>
<dbReference type="Gene3D" id="2.40.10.10">
    <property type="entry name" value="Trypsin-like serine proteases"/>
    <property type="match status" value="1"/>
</dbReference>
<evidence type="ECO:0000313" key="1">
    <source>
        <dbReference type="EMBL" id="MBM6674776.1"/>
    </source>
</evidence>
<dbReference type="PANTHER" id="PTHR43019:SF23">
    <property type="entry name" value="PROTEASE DO-LIKE 5, CHLOROPLASTIC"/>
    <property type="match status" value="1"/>
</dbReference>
<name>A0A938WUC5_9BACT</name>
<dbReference type="Pfam" id="PF13365">
    <property type="entry name" value="Trypsin_2"/>
    <property type="match status" value="1"/>
</dbReference>
<protein>
    <submittedName>
        <fullName evidence="1">Trypsin-like peptidase domain-containing protein</fullName>
    </submittedName>
</protein>
<gene>
    <name evidence="1" type="ORF">H6A34_12960</name>
</gene>
<dbReference type="RefSeq" id="WP_205105860.1">
    <property type="nucleotide sequence ID" value="NZ_JACJJG010000126.1"/>
</dbReference>
<sequence length="372" mass="40760">MKKLLAIFLIVLVVAGCDGRKSAEELFGQTASGVVVVLNEYYYELKLPAGGSLYFTGLDENGDISGLTADEDEVRANRSMLTGTAFFIGSDGTMMTNRHVASPGIDAVTARRSMIKILRLMKMYISEEMTSLSQQYAVLESQKADCVYTDYYGNVYSDQNRLDEINAKQQDLSRRFDALGQSAGEIDDNIDPEGIKINTVCELGVAYNNTFVTTDKDFVEKNPCVVVRISDKEDVDLALLQLKNKKTPEGAHVFTIKGDGDDDGLLTKLFGGSGKNAPLKIDQQLYMLGYNAGLVLANTRQGIKVQMTSGKVTQLPDGQRLLYSIPALQGSSGSPVIDEYGDVVAVNFAKLGTTDNFNFGIPVERIREFIRK</sequence>
<dbReference type="InterPro" id="IPR043504">
    <property type="entry name" value="Peptidase_S1_PA_chymotrypsin"/>
</dbReference>
<dbReference type="PANTHER" id="PTHR43019">
    <property type="entry name" value="SERINE ENDOPROTEASE DEGS"/>
    <property type="match status" value="1"/>
</dbReference>
<organism evidence="1 2">
    <name type="scientific">Marseilla massiliensis</name>
    <dbReference type="NCBI Taxonomy" id="1841864"/>
    <lineage>
        <taxon>Bacteria</taxon>
        <taxon>Pseudomonadati</taxon>
        <taxon>Bacteroidota</taxon>
        <taxon>Bacteroidia</taxon>
        <taxon>Bacteroidales</taxon>
        <taxon>Prevotellaceae</taxon>
        <taxon>Marseilla</taxon>
    </lineage>
</organism>
<dbReference type="SUPFAM" id="SSF50494">
    <property type="entry name" value="Trypsin-like serine proteases"/>
    <property type="match status" value="1"/>
</dbReference>
<proteinExistence type="predicted"/>
<evidence type="ECO:0000313" key="2">
    <source>
        <dbReference type="Proteomes" id="UP000706891"/>
    </source>
</evidence>
<comment type="caution">
    <text evidence="1">The sequence shown here is derived from an EMBL/GenBank/DDBJ whole genome shotgun (WGS) entry which is preliminary data.</text>
</comment>
<accession>A0A938WUC5</accession>
<keyword evidence="2" id="KW-1185">Reference proteome</keyword>
<reference evidence="1" key="2">
    <citation type="journal article" date="2021" name="Sci. Rep.">
        <title>The distribution of antibiotic resistance genes in chicken gut microbiota commensals.</title>
        <authorList>
            <person name="Juricova H."/>
            <person name="Matiasovicova J."/>
            <person name="Kubasova T."/>
            <person name="Cejkova D."/>
            <person name="Rychlik I."/>
        </authorList>
    </citation>
    <scope>NUCLEOTIDE SEQUENCE</scope>
    <source>
        <strain evidence="1">An824</strain>
    </source>
</reference>
<dbReference type="InterPro" id="IPR009003">
    <property type="entry name" value="Peptidase_S1_PA"/>
</dbReference>
<dbReference type="PROSITE" id="PS51257">
    <property type="entry name" value="PROKAR_LIPOPROTEIN"/>
    <property type="match status" value="1"/>
</dbReference>
<dbReference type="AlphaFoldDB" id="A0A938WUC5"/>
<dbReference type="EMBL" id="JACJJG010000126">
    <property type="protein sequence ID" value="MBM6674776.1"/>
    <property type="molecule type" value="Genomic_DNA"/>
</dbReference>